<accession>A0A6M3KXI1</accession>
<organism evidence="1">
    <name type="scientific">viral metagenome</name>
    <dbReference type="NCBI Taxonomy" id="1070528"/>
    <lineage>
        <taxon>unclassified sequences</taxon>
        <taxon>metagenomes</taxon>
        <taxon>organismal metagenomes</taxon>
    </lineage>
</organism>
<proteinExistence type="predicted"/>
<gene>
    <name evidence="1" type="ORF">MM415B02120_0010</name>
</gene>
<name>A0A6M3KXI1_9ZZZZ</name>
<dbReference type="EMBL" id="MT142620">
    <property type="protein sequence ID" value="QJA86184.1"/>
    <property type="molecule type" value="Genomic_DNA"/>
</dbReference>
<dbReference type="AlphaFoldDB" id="A0A6M3KXI1"/>
<protein>
    <submittedName>
        <fullName evidence="1">Uncharacterized protein</fullName>
    </submittedName>
</protein>
<reference evidence="1" key="1">
    <citation type="submission" date="2020-03" db="EMBL/GenBank/DDBJ databases">
        <title>The deep terrestrial virosphere.</title>
        <authorList>
            <person name="Holmfeldt K."/>
            <person name="Nilsson E."/>
            <person name="Simone D."/>
            <person name="Lopez-Fernandez M."/>
            <person name="Wu X."/>
            <person name="de Brujin I."/>
            <person name="Lundin D."/>
            <person name="Andersson A."/>
            <person name="Bertilsson S."/>
            <person name="Dopson M."/>
        </authorList>
    </citation>
    <scope>NUCLEOTIDE SEQUENCE</scope>
    <source>
        <strain evidence="1">MM415B02120</strain>
    </source>
</reference>
<sequence length="105" mass="10756">MTDPTAATTVPHLIGVALDSNGVAYSQVVITNRTTGKSFVKVTDANKRVVVDISQITDGYSNGDVIEIQNVGASFGGTTVTVNSTGGLQFATVTCTAALTTTLSM</sequence>
<evidence type="ECO:0000313" key="1">
    <source>
        <dbReference type="EMBL" id="QJA86184.1"/>
    </source>
</evidence>